<comment type="caution">
    <text evidence="2">The sequence shown here is derived from an EMBL/GenBank/DDBJ whole genome shotgun (WGS) entry which is preliminary data.</text>
</comment>
<dbReference type="PATRIC" id="fig|42234.21.peg.5403"/>
<accession>A0A0L0K0Y7</accession>
<proteinExistence type="predicted"/>
<evidence type="ECO:0000313" key="2">
    <source>
        <dbReference type="EMBL" id="KND31496.1"/>
    </source>
</evidence>
<dbReference type="CDD" id="cd00093">
    <property type="entry name" value="HTH_XRE"/>
    <property type="match status" value="1"/>
</dbReference>
<dbReference type="PROSITE" id="PS50943">
    <property type="entry name" value="HTH_CROC1"/>
    <property type="match status" value="1"/>
</dbReference>
<dbReference type="SUPFAM" id="SSF47413">
    <property type="entry name" value="lambda repressor-like DNA-binding domains"/>
    <property type="match status" value="1"/>
</dbReference>
<dbReference type="AlphaFoldDB" id="A0A0L0K0Y7"/>
<dbReference type="InterPro" id="IPR010982">
    <property type="entry name" value="Lambda_DNA-bd_dom_sf"/>
</dbReference>
<dbReference type="OrthoDB" id="4273809at2"/>
<gene>
    <name evidence="2" type="ORF">IQ63_26150</name>
</gene>
<dbReference type="InterPro" id="IPR043917">
    <property type="entry name" value="DUF5753"/>
</dbReference>
<sequence>MARRRPVTGMSQEPRERFRQVIKEHREKRKLSFRELAKRLGWDQSLLSRLESGATIGSPQVAIGLDTFYGTTPLILTLWELAAADPEQYKAQYRPYMKYEAQAIALWHYGDGVLHGLLQTREYARELLMMGGYRDAELEQQVESRMNRRAVLEGEGAPDFRAILSEAVLRNVLRDPQEWRRQLEYLLEVMEYPNVTLYVLPFGVGLHGLPDTAVTFLKLPDGRVVANMENAVRSELIEDANGVAELQRRYDAIRDMAKNPAESRSFILRLLEEVPCDPST</sequence>
<dbReference type="GO" id="GO:0003677">
    <property type="term" value="F:DNA binding"/>
    <property type="evidence" value="ECO:0007669"/>
    <property type="project" value="UniProtKB-KW"/>
</dbReference>
<dbReference type="Gene3D" id="1.10.260.40">
    <property type="entry name" value="lambda repressor-like DNA-binding domains"/>
    <property type="match status" value="1"/>
</dbReference>
<dbReference type="EMBL" id="JPPY01000148">
    <property type="protein sequence ID" value="KND31496.1"/>
    <property type="molecule type" value="Genomic_DNA"/>
</dbReference>
<dbReference type="InterPro" id="IPR001387">
    <property type="entry name" value="Cro/C1-type_HTH"/>
</dbReference>
<evidence type="ECO:0000259" key="1">
    <source>
        <dbReference type="PROSITE" id="PS50943"/>
    </source>
</evidence>
<evidence type="ECO:0000313" key="3">
    <source>
        <dbReference type="Proteomes" id="UP000037151"/>
    </source>
</evidence>
<organism evidence="2 3">
    <name type="scientific">Streptomyces acidiscabies</name>
    <dbReference type="NCBI Taxonomy" id="42234"/>
    <lineage>
        <taxon>Bacteria</taxon>
        <taxon>Bacillati</taxon>
        <taxon>Actinomycetota</taxon>
        <taxon>Actinomycetes</taxon>
        <taxon>Kitasatosporales</taxon>
        <taxon>Streptomycetaceae</taxon>
        <taxon>Streptomyces</taxon>
    </lineage>
</organism>
<dbReference type="RefSeq" id="WP_050372810.1">
    <property type="nucleotide sequence ID" value="NZ_KQ257825.1"/>
</dbReference>
<dbReference type="SMART" id="SM00530">
    <property type="entry name" value="HTH_XRE"/>
    <property type="match status" value="1"/>
</dbReference>
<protein>
    <submittedName>
        <fullName evidence="2">DNA-binding protein</fullName>
    </submittedName>
</protein>
<dbReference type="Proteomes" id="UP000037151">
    <property type="component" value="Unassembled WGS sequence"/>
</dbReference>
<name>A0A0L0K0Y7_9ACTN</name>
<dbReference type="Pfam" id="PF19054">
    <property type="entry name" value="DUF5753"/>
    <property type="match status" value="1"/>
</dbReference>
<feature type="domain" description="HTH cro/C1-type" evidence="1">
    <location>
        <begin position="22"/>
        <end position="76"/>
    </location>
</feature>
<reference evidence="3" key="1">
    <citation type="submission" date="2014-07" db="EMBL/GenBank/DDBJ databases">
        <title>Genome sequencing of plant-pathogenic Streptomyces species.</title>
        <authorList>
            <person name="Harrison J."/>
            <person name="Sapp M."/>
            <person name="Thwaites R."/>
            <person name="Studholme D.J."/>
        </authorList>
    </citation>
    <scope>NUCLEOTIDE SEQUENCE [LARGE SCALE GENOMIC DNA]</scope>
    <source>
        <strain evidence="3">NCPPB 4445</strain>
    </source>
</reference>
<dbReference type="Pfam" id="PF13560">
    <property type="entry name" value="HTH_31"/>
    <property type="match status" value="1"/>
</dbReference>
<keyword evidence="2" id="KW-0238">DNA-binding</keyword>